<keyword evidence="2" id="KW-1185">Reference proteome</keyword>
<sequence>MLLDVGGQPTQQLLRGLDLVIAEPDGVADRRRDGAGALAECGALGSEAAVGDPDVKALVFTATRRPPVRGPC</sequence>
<organism evidence="1 2">
    <name type="scientific">Streptomyces mordarskii</name>
    <dbReference type="NCBI Taxonomy" id="1226758"/>
    <lineage>
        <taxon>Bacteria</taxon>
        <taxon>Bacillati</taxon>
        <taxon>Actinomycetota</taxon>
        <taxon>Actinomycetes</taxon>
        <taxon>Kitasatosporales</taxon>
        <taxon>Streptomycetaceae</taxon>
        <taxon>Streptomyces</taxon>
    </lineage>
</organism>
<comment type="caution">
    <text evidence="1">The sequence shown here is derived from an EMBL/GenBank/DDBJ whole genome shotgun (WGS) entry which is preliminary data.</text>
</comment>
<reference evidence="1 2" key="1">
    <citation type="journal article" date="2019" name="Int. J. Syst. Evol. Microbiol.">
        <title>The Global Catalogue of Microorganisms (GCM) 10K type strain sequencing project: providing services to taxonomists for standard genome sequencing and annotation.</title>
        <authorList>
            <consortium name="The Broad Institute Genomics Platform"/>
            <consortium name="The Broad Institute Genome Sequencing Center for Infectious Disease"/>
            <person name="Wu L."/>
            <person name="Ma J."/>
        </authorList>
    </citation>
    <scope>NUCLEOTIDE SEQUENCE [LARGE SCALE GENOMIC DNA]</scope>
    <source>
        <strain evidence="1 2">JCM 5052</strain>
    </source>
</reference>
<gene>
    <name evidence="1" type="ORF">GCM10010390_13700</name>
</gene>
<dbReference type="EMBL" id="BAAABZ010000006">
    <property type="protein sequence ID" value="GAA0512430.1"/>
    <property type="molecule type" value="Genomic_DNA"/>
</dbReference>
<name>A0ABN1C5U8_9ACTN</name>
<accession>A0ABN1C5U8</accession>
<dbReference type="Proteomes" id="UP001501576">
    <property type="component" value="Unassembled WGS sequence"/>
</dbReference>
<dbReference type="RefSeq" id="WP_346159193.1">
    <property type="nucleotide sequence ID" value="NZ_BAAABZ010000006.1"/>
</dbReference>
<dbReference type="GeneID" id="97432817"/>
<evidence type="ECO:0000313" key="1">
    <source>
        <dbReference type="EMBL" id="GAA0512430.1"/>
    </source>
</evidence>
<evidence type="ECO:0000313" key="2">
    <source>
        <dbReference type="Proteomes" id="UP001501576"/>
    </source>
</evidence>
<proteinExistence type="predicted"/>
<protein>
    <submittedName>
        <fullName evidence="1">Uncharacterized protein</fullName>
    </submittedName>
</protein>